<dbReference type="PANTHER" id="PTHR48090:SF8">
    <property type="entry name" value="GLYCOSYLTRANSFERASE CSBB-RELATED"/>
    <property type="match status" value="1"/>
</dbReference>
<reference evidence="3 4" key="1">
    <citation type="submission" date="2017-02" db="EMBL/GenBank/DDBJ databases">
        <authorList>
            <person name="Peterson S.W."/>
        </authorList>
    </citation>
    <scope>NUCLEOTIDE SEQUENCE [LARGE SCALE GENOMIC DNA]</scope>
    <source>
        <strain evidence="3 4">42ea</strain>
    </source>
</reference>
<evidence type="ECO:0000256" key="1">
    <source>
        <dbReference type="SAM" id="Phobius"/>
    </source>
</evidence>
<dbReference type="InterPro" id="IPR029044">
    <property type="entry name" value="Nucleotide-diphossugar_trans"/>
</dbReference>
<dbReference type="EC" id="2.4.1.-" evidence="3"/>
<keyword evidence="1" id="KW-0472">Membrane</keyword>
<sequence>MLSIVIPCYNEEDMISLFYNEVEKVNFPLEKEFLFIDDGSSDRTLEELKKLAEKNQNVNYISFSRNFGKEAALFAGLKESKGDYVVVMDVDLQDPPELLVEMYESIINEDYDCVGTRRATRHGEPPIRTIFAKSFYKIMSKISDTEIVDGARDYRMMSRQMVDSILQVNEYNRFSKGIFSWVGYKTKYLEYENKERAAGTTTWSFWGLLKYSIEGIIAFSDAPLSIASFIGTFTFILSLIMALMITIRTVIFDNPTQGWTSLMVIILGLGGLQLLCLGILGKYVSKTFMETKRRPLYFIKEKNDKKQ</sequence>
<dbReference type="Proteomes" id="UP000195611">
    <property type="component" value="Unassembled WGS sequence"/>
</dbReference>
<dbReference type="EMBL" id="FUKW01000002">
    <property type="protein sequence ID" value="SJN16520.1"/>
    <property type="molecule type" value="Genomic_DNA"/>
</dbReference>
<dbReference type="PANTHER" id="PTHR48090">
    <property type="entry name" value="UNDECAPRENYL-PHOSPHATE 4-DEOXY-4-FORMAMIDO-L-ARABINOSE TRANSFERASE-RELATED"/>
    <property type="match status" value="1"/>
</dbReference>
<feature type="transmembrane region" description="Helical" evidence="1">
    <location>
        <begin position="226"/>
        <end position="247"/>
    </location>
</feature>
<dbReference type="Pfam" id="PF00535">
    <property type="entry name" value="Glycos_transf_2"/>
    <property type="match status" value="1"/>
</dbReference>
<accession>A0A1R4I9N0</accession>
<keyword evidence="1" id="KW-0812">Transmembrane</keyword>
<feature type="transmembrane region" description="Helical" evidence="1">
    <location>
        <begin position="259"/>
        <end position="284"/>
    </location>
</feature>
<organism evidence="3 4">
    <name type="scientific">Marinilactibacillus psychrotolerans 42ea</name>
    <dbReference type="NCBI Taxonomy" id="1255609"/>
    <lineage>
        <taxon>Bacteria</taxon>
        <taxon>Bacillati</taxon>
        <taxon>Bacillota</taxon>
        <taxon>Bacilli</taxon>
        <taxon>Lactobacillales</taxon>
        <taxon>Carnobacteriaceae</taxon>
        <taxon>Marinilactibacillus</taxon>
    </lineage>
</organism>
<dbReference type="SUPFAM" id="SSF53448">
    <property type="entry name" value="Nucleotide-diphospho-sugar transferases"/>
    <property type="match status" value="1"/>
</dbReference>
<dbReference type="RefSeq" id="WP_087056842.1">
    <property type="nucleotide sequence ID" value="NZ_FUKW01000002.1"/>
</dbReference>
<dbReference type="GO" id="GO:0016757">
    <property type="term" value="F:glycosyltransferase activity"/>
    <property type="evidence" value="ECO:0007669"/>
    <property type="project" value="UniProtKB-KW"/>
</dbReference>
<proteinExistence type="predicted"/>
<keyword evidence="3" id="KW-0808">Transferase</keyword>
<feature type="domain" description="Glycosyltransferase 2-like" evidence="2">
    <location>
        <begin position="3"/>
        <end position="165"/>
    </location>
</feature>
<dbReference type="CDD" id="cd04187">
    <property type="entry name" value="DPM1_like_bac"/>
    <property type="match status" value="1"/>
</dbReference>
<dbReference type="Gene3D" id="3.90.550.10">
    <property type="entry name" value="Spore Coat Polysaccharide Biosynthesis Protein SpsA, Chain A"/>
    <property type="match status" value="1"/>
</dbReference>
<evidence type="ECO:0000259" key="2">
    <source>
        <dbReference type="Pfam" id="PF00535"/>
    </source>
</evidence>
<dbReference type="AlphaFoldDB" id="A0A1R4I9N0"/>
<dbReference type="GO" id="GO:0005886">
    <property type="term" value="C:plasma membrane"/>
    <property type="evidence" value="ECO:0007669"/>
    <property type="project" value="TreeGrafter"/>
</dbReference>
<evidence type="ECO:0000313" key="4">
    <source>
        <dbReference type="Proteomes" id="UP000195611"/>
    </source>
</evidence>
<name>A0A1R4I9N0_9LACT</name>
<protein>
    <submittedName>
        <fullName evidence="3">Bactoprenol glucosyl transferase</fullName>
        <ecNumber evidence="3">2.4.1.-</ecNumber>
    </submittedName>
</protein>
<keyword evidence="1" id="KW-1133">Transmembrane helix</keyword>
<dbReference type="InterPro" id="IPR050256">
    <property type="entry name" value="Glycosyltransferase_2"/>
</dbReference>
<gene>
    <name evidence="3" type="ORF">FM115_00090</name>
</gene>
<dbReference type="InterPro" id="IPR001173">
    <property type="entry name" value="Glyco_trans_2-like"/>
</dbReference>
<keyword evidence="3" id="KW-0328">Glycosyltransferase</keyword>
<evidence type="ECO:0000313" key="3">
    <source>
        <dbReference type="EMBL" id="SJN16520.1"/>
    </source>
</evidence>